<dbReference type="GO" id="GO:0071555">
    <property type="term" value="P:cell wall organization"/>
    <property type="evidence" value="ECO:0007669"/>
    <property type="project" value="TreeGrafter"/>
</dbReference>
<dbReference type="EMBL" id="JADIMK010000078">
    <property type="protein sequence ID" value="MBO8456270.1"/>
    <property type="molecule type" value="Genomic_DNA"/>
</dbReference>
<comment type="caution">
    <text evidence="6">The sequence shown here is derived from an EMBL/GenBank/DDBJ whole genome shotgun (WGS) entry which is preliminary data.</text>
</comment>
<dbReference type="InterPro" id="IPR050515">
    <property type="entry name" value="Beta-lactam/transpept"/>
</dbReference>
<gene>
    <name evidence="6" type="ORF">IAC08_07715</name>
</gene>
<dbReference type="PANTHER" id="PTHR30627:SF1">
    <property type="entry name" value="PEPTIDOGLYCAN D,D-TRANSPEPTIDASE FTSI"/>
    <property type="match status" value="1"/>
</dbReference>
<dbReference type="Pfam" id="PF00905">
    <property type="entry name" value="Transpeptidase"/>
    <property type="match status" value="1"/>
</dbReference>
<keyword evidence="2" id="KW-0645">Protease</keyword>
<feature type="transmembrane region" description="Helical" evidence="4">
    <location>
        <begin position="21"/>
        <end position="44"/>
    </location>
</feature>
<dbReference type="SUPFAM" id="SSF54184">
    <property type="entry name" value="Penicillin-binding protein 2x (pbp-2x), c-terminal domain"/>
    <property type="match status" value="1"/>
</dbReference>
<proteinExistence type="predicted"/>
<dbReference type="InterPro" id="IPR005543">
    <property type="entry name" value="PASTA_dom"/>
</dbReference>
<dbReference type="Gene3D" id="3.30.450.330">
    <property type="match status" value="1"/>
</dbReference>
<name>A0A9D9HLX6_9BACT</name>
<protein>
    <submittedName>
        <fullName evidence="6">Transpeptidase family protein</fullName>
    </submittedName>
</protein>
<dbReference type="Pfam" id="PF03793">
    <property type="entry name" value="PASTA"/>
    <property type="match status" value="1"/>
</dbReference>
<dbReference type="Proteomes" id="UP000823617">
    <property type="component" value="Unassembled WGS sequence"/>
</dbReference>
<keyword evidence="3 4" id="KW-0472">Membrane</keyword>
<sequence>MTDQMDQKKENEKNGRNDRAAKSLLGIYLLCLVFSIVMIGRLFYLQFIFTPDPLLEKYLTPKSRKEILEPVRGSILSHDGRLLASSAPMYQIYMDCTVMKESYATDKNKERGIRHEQEWLDKARKLSSELSKVFGDKSEAEYYKTIVSGRRNGRKYVKIGHEIDHGQLQEIKEFPLFNEGPNRGGIIVEKHDTRQYPYQTLARRVIGYVKDNRTEGQNRIGVEGKYNYVLHGKEGVEWLRITDGNRRIPDFDSTSFKAENGLDIRTTIDIDIQDIADRALKKNILSNEKISENIEGGCVIVMDVETGAIRAMVNLKMNEDGSLSETYNYAIGRAGDPGSVFKLTTLMTLIEDGKVTLDTKVPTFHGKWEWKGEKLPTDTYLRDKGEYITVADGLKISSNHVFRYLACTNYGENLQTEKTFIDKLFEYKLDEQFDFDLAGLAKPVIPTPGSARWSGTALPSIAIGYSVLETPLHILMFYNAIANKGMMMKPYIVEDTEKDGIVHRKFGKQILNGSICSPETADTLAKALKLVVEEGTGKRLKGARCSVAGKTGTAQIPFVTEIGGRQRTVYKDSRGYRQHQGTFVGFFPAEAPKYSAIVVVYSKLSPYDFYGGSLPAATFREIVDNIYTLSPAWGEEIQAGGQIPQMTASYVISGADNIEEIPDVTGLGLSDAIWSIENCGYRCEYKGTGHVVRQSPAGGTHMKKGNTVKIILE</sequence>
<keyword evidence="2" id="KW-0378">Hydrolase</keyword>
<dbReference type="Gene3D" id="3.40.710.10">
    <property type="entry name" value="DD-peptidase/beta-lactamase superfamily"/>
    <property type="match status" value="1"/>
</dbReference>
<evidence type="ECO:0000256" key="2">
    <source>
        <dbReference type="ARBA" id="ARBA00022645"/>
    </source>
</evidence>
<dbReference type="Pfam" id="PF03717">
    <property type="entry name" value="PBP_dimer"/>
    <property type="match status" value="1"/>
</dbReference>
<dbReference type="InterPro" id="IPR005311">
    <property type="entry name" value="PBP_dimer"/>
</dbReference>
<dbReference type="InterPro" id="IPR012338">
    <property type="entry name" value="Beta-lactam/transpept-like"/>
</dbReference>
<organism evidence="6 7">
    <name type="scientific">Candidatus Cryptobacteroides intestinigallinarum</name>
    <dbReference type="NCBI Taxonomy" id="2840767"/>
    <lineage>
        <taxon>Bacteria</taxon>
        <taxon>Pseudomonadati</taxon>
        <taxon>Bacteroidota</taxon>
        <taxon>Bacteroidia</taxon>
        <taxon>Bacteroidales</taxon>
        <taxon>Candidatus Cryptobacteroides</taxon>
    </lineage>
</organism>
<dbReference type="AlphaFoldDB" id="A0A9D9HLX6"/>
<dbReference type="SUPFAM" id="SSF56519">
    <property type="entry name" value="Penicillin binding protein dimerisation domain"/>
    <property type="match status" value="1"/>
</dbReference>
<dbReference type="InterPro" id="IPR001460">
    <property type="entry name" value="PCN-bd_Tpept"/>
</dbReference>
<dbReference type="PROSITE" id="PS51178">
    <property type="entry name" value="PASTA"/>
    <property type="match status" value="1"/>
</dbReference>
<dbReference type="InterPro" id="IPR036138">
    <property type="entry name" value="PBP_dimer_sf"/>
</dbReference>
<evidence type="ECO:0000313" key="6">
    <source>
        <dbReference type="EMBL" id="MBO8456270.1"/>
    </source>
</evidence>
<keyword evidence="4" id="KW-1133">Transmembrane helix</keyword>
<accession>A0A9D9HLX6</accession>
<evidence type="ECO:0000256" key="4">
    <source>
        <dbReference type="SAM" id="Phobius"/>
    </source>
</evidence>
<dbReference type="CDD" id="cd06575">
    <property type="entry name" value="PASTA_Pbp2x-like_2"/>
    <property type="match status" value="1"/>
</dbReference>
<evidence type="ECO:0000259" key="5">
    <source>
        <dbReference type="PROSITE" id="PS51178"/>
    </source>
</evidence>
<keyword evidence="4" id="KW-0812">Transmembrane</keyword>
<dbReference type="Gene3D" id="3.90.1310.10">
    <property type="entry name" value="Penicillin-binding protein 2a (Domain 2)"/>
    <property type="match status" value="1"/>
</dbReference>
<dbReference type="GO" id="GO:0005886">
    <property type="term" value="C:plasma membrane"/>
    <property type="evidence" value="ECO:0007669"/>
    <property type="project" value="TreeGrafter"/>
</dbReference>
<evidence type="ECO:0000313" key="7">
    <source>
        <dbReference type="Proteomes" id="UP000823617"/>
    </source>
</evidence>
<comment type="subcellular location">
    <subcellularLocation>
        <location evidence="1">Membrane</location>
    </subcellularLocation>
</comment>
<reference evidence="6" key="2">
    <citation type="journal article" date="2021" name="PeerJ">
        <title>Extensive microbial diversity within the chicken gut microbiome revealed by metagenomics and culture.</title>
        <authorList>
            <person name="Gilroy R."/>
            <person name="Ravi A."/>
            <person name="Getino M."/>
            <person name="Pursley I."/>
            <person name="Horton D.L."/>
            <person name="Alikhan N.F."/>
            <person name="Baker D."/>
            <person name="Gharbi K."/>
            <person name="Hall N."/>
            <person name="Watson M."/>
            <person name="Adriaenssens E.M."/>
            <person name="Foster-Nyarko E."/>
            <person name="Jarju S."/>
            <person name="Secka A."/>
            <person name="Antonio M."/>
            <person name="Oren A."/>
            <person name="Chaudhuri R.R."/>
            <person name="La Ragione R."/>
            <person name="Hildebrand F."/>
            <person name="Pallen M.J."/>
        </authorList>
    </citation>
    <scope>NUCLEOTIDE SEQUENCE</scope>
    <source>
        <strain evidence="6">B1-3475</strain>
    </source>
</reference>
<keyword evidence="2" id="KW-0121">Carboxypeptidase</keyword>
<dbReference type="PANTHER" id="PTHR30627">
    <property type="entry name" value="PEPTIDOGLYCAN D,D-TRANSPEPTIDASE"/>
    <property type="match status" value="1"/>
</dbReference>
<dbReference type="Gene3D" id="3.30.10.20">
    <property type="match status" value="1"/>
</dbReference>
<dbReference type="GO" id="GO:0004180">
    <property type="term" value="F:carboxypeptidase activity"/>
    <property type="evidence" value="ECO:0007669"/>
    <property type="project" value="UniProtKB-KW"/>
</dbReference>
<reference evidence="6" key="1">
    <citation type="submission" date="2020-10" db="EMBL/GenBank/DDBJ databases">
        <authorList>
            <person name="Gilroy R."/>
        </authorList>
    </citation>
    <scope>NUCLEOTIDE SEQUENCE</scope>
    <source>
        <strain evidence="6">B1-3475</strain>
    </source>
</reference>
<dbReference type="SUPFAM" id="SSF56601">
    <property type="entry name" value="beta-lactamase/transpeptidase-like"/>
    <property type="match status" value="1"/>
</dbReference>
<feature type="domain" description="PASTA" evidence="5">
    <location>
        <begin position="657"/>
        <end position="713"/>
    </location>
</feature>
<dbReference type="GO" id="GO:0008658">
    <property type="term" value="F:penicillin binding"/>
    <property type="evidence" value="ECO:0007669"/>
    <property type="project" value="InterPro"/>
</dbReference>
<evidence type="ECO:0000256" key="1">
    <source>
        <dbReference type="ARBA" id="ARBA00004370"/>
    </source>
</evidence>
<evidence type="ECO:0000256" key="3">
    <source>
        <dbReference type="ARBA" id="ARBA00023136"/>
    </source>
</evidence>